<proteinExistence type="inferred from homology"/>
<keyword evidence="4" id="KW-0677">Repeat</keyword>
<dbReference type="PANTHER" id="PTHR13891:SF1">
    <property type="entry name" value="CYTOCHROME C OXIDASE ASSEMBLY FACTOR 7"/>
    <property type="match status" value="1"/>
</dbReference>
<keyword evidence="6" id="KW-0802">TPR repeat</keyword>
<dbReference type="SMART" id="SM00671">
    <property type="entry name" value="SEL1"/>
    <property type="match status" value="1"/>
</dbReference>
<evidence type="ECO:0000313" key="9">
    <source>
        <dbReference type="EMBL" id="ERJ20970.1"/>
    </source>
</evidence>
<dbReference type="GO" id="GO:0046677">
    <property type="term" value="P:response to antibiotic"/>
    <property type="evidence" value="ECO:0007669"/>
    <property type="project" value="UniProtKB-KW"/>
</dbReference>
<dbReference type="PATRIC" id="fig|1242968.3.peg.2214"/>
<gene>
    <name evidence="9" type="ORF">UNSWCS_2098</name>
</gene>
<dbReference type="EMBL" id="ANNG01000159">
    <property type="protein sequence ID" value="ERJ20970.1"/>
    <property type="molecule type" value="Genomic_DNA"/>
</dbReference>
<comment type="caution">
    <text evidence="9">The sequence shown here is derived from an EMBL/GenBank/DDBJ whole genome shotgun (WGS) entry which is preliminary data.</text>
</comment>
<evidence type="ECO:0000256" key="7">
    <source>
        <dbReference type="ARBA" id="ARBA00023157"/>
    </source>
</evidence>
<dbReference type="InterPro" id="IPR011990">
    <property type="entry name" value="TPR-like_helical_dom_sf"/>
</dbReference>
<name>U2ETJ3_9BACT</name>
<dbReference type="Gene3D" id="1.25.40.10">
    <property type="entry name" value="Tetratricopeptide repeat domain"/>
    <property type="match status" value="1"/>
</dbReference>
<accession>U2ETJ3</accession>
<protein>
    <recommendedName>
        <fullName evidence="3">beta-lactamase</fullName>
        <ecNumber evidence="3">3.5.2.6</ecNumber>
    </recommendedName>
</protein>
<organism evidence="9 10">
    <name type="scientific">Campylobacter concisus UNSWCS</name>
    <dbReference type="NCBI Taxonomy" id="1242968"/>
    <lineage>
        <taxon>Bacteria</taxon>
        <taxon>Pseudomonadati</taxon>
        <taxon>Campylobacterota</taxon>
        <taxon>Epsilonproteobacteria</taxon>
        <taxon>Campylobacterales</taxon>
        <taxon>Campylobacteraceae</taxon>
        <taxon>Campylobacter</taxon>
    </lineage>
</organism>
<evidence type="ECO:0000313" key="10">
    <source>
        <dbReference type="Proteomes" id="UP000016620"/>
    </source>
</evidence>
<dbReference type="GO" id="GO:0008800">
    <property type="term" value="F:beta-lactamase activity"/>
    <property type="evidence" value="ECO:0007669"/>
    <property type="project" value="UniProtKB-EC"/>
</dbReference>
<comment type="catalytic activity">
    <reaction evidence="1">
        <text>a beta-lactam + H2O = a substituted beta-amino acid</text>
        <dbReference type="Rhea" id="RHEA:20401"/>
        <dbReference type="ChEBI" id="CHEBI:15377"/>
        <dbReference type="ChEBI" id="CHEBI:35627"/>
        <dbReference type="ChEBI" id="CHEBI:140347"/>
        <dbReference type="EC" id="3.5.2.6"/>
    </reaction>
</comment>
<dbReference type="SUPFAM" id="SSF81901">
    <property type="entry name" value="HCP-like"/>
    <property type="match status" value="1"/>
</dbReference>
<evidence type="ECO:0000256" key="3">
    <source>
        <dbReference type="ARBA" id="ARBA00012865"/>
    </source>
</evidence>
<sequence>MGNEAYYKGDYQKAAQLYQKACDGGEAFGCAILGTSYKNGQGVKQNFSTAKQYYGKACDLGLQLGCDNYRKLNEKGY</sequence>
<evidence type="ECO:0000256" key="4">
    <source>
        <dbReference type="ARBA" id="ARBA00022737"/>
    </source>
</evidence>
<dbReference type="InterPro" id="IPR040239">
    <property type="entry name" value="HcpB-like"/>
</dbReference>
<dbReference type="InterPro" id="IPR006597">
    <property type="entry name" value="Sel1-like"/>
</dbReference>
<evidence type="ECO:0000256" key="2">
    <source>
        <dbReference type="ARBA" id="ARBA00008486"/>
    </source>
</evidence>
<evidence type="ECO:0000256" key="6">
    <source>
        <dbReference type="ARBA" id="ARBA00022803"/>
    </source>
</evidence>
<dbReference type="EC" id="3.5.2.6" evidence="3"/>
<evidence type="ECO:0000256" key="5">
    <source>
        <dbReference type="ARBA" id="ARBA00022801"/>
    </source>
</evidence>
<dbReference type="PANTHER" id="PTHR13891">
    <property type="entry name" value="CYTOCHROME C OXIDASE ASSEMBLY FACTOR 7"/>
    <property type="match status" value="1"/>
</dbReference>
<evidence type="ECO:0000256" key="1">
    <source>
        <dbReference type="ARBA" id="ARBA00001526"/>
    </source>
</evidence>
<keyword evidence="8" id="KW-0046">Antibiotic resistance</keyword>
<dbReference type="Pfam" id="PF08238">
    <property type="entry name" value="Sel1"/>
    <property type="match status" value="2"/>
</dbReference>
<keyword evidence="7" id="KW-1015">Disulfide bond</keyword>
<reference evidence="9 10" key="1">
    <citation type="journal article" date="2013" name="BMC Genomics">
        <title>Comparative genomics of Campylobacter concisus isolates reveals genetic diversity and provides insights into disease association.</title>
        <authorList>
            <person name="Deshpande N.P."/>
            <person name="Kaakoush N.O."/>
            <person name="Wilkins M.R."/>
            <person name="Mitchell H.M."/>
        </authorList>
    </citation>
    <scope>NUCLEOTIDE SEQUENCE [LARGE SCALE GENOMIC DNA]</scope>
    <source>
        <strain evidence="9 10">UNSWCS</strain>
    </source>
</reference>
<keyword evidence="5" id="KW-0378">Hydrolase</keyword>
<dbReference type="Proteomes" id="UP000016620">
    <property type="component" value="Unassembled WGS sequence"/>
</dbReference>
<evidence type="ECO:0000256" key="8">
    <source>
        <dbReference type="ARBA" id="ARBA00023251"/>
    </source>
</evidence>
<dbReference type="AlphaFoldDB" id="U2ETJ3"/>
<comment type="similarity">
    <text evidence="2">Belongs to the hcp beta-lactamase family.</text>
</comment>